<dbReference type="PRINTS" id="PR00039">
    <property type="entry name" value="HTHLYSR"/>
</dbReference>
<evidence type="ECO:0000313" key="6">
    <source>
        <dbReference type="EMBL" id="AVX05291.1"/>
    </source>
</evidence>
<keyword evidence="7" id="KW-1185">Reference proteome</keyword>
<evidence type="ECO:0000256" key="1">
    <source>
        <dbReference type="ARBA" id="ARBA00009437"/>
    </source>
</evidence>
<dbReference type="GO" id="GO:0003700">
    <property type="term" value="F:DNA-binding transcription factor activity"/>
    <property type="evidence" value="ECO:0007669"/>
    <property type="project" value="InterPro"/>
</dbReference>
<dbReference type="Gene3D" id="3.40.190.10">
    <property type="entry name" value="Periplasmic binding protein-like II"/>
    <property type="match status" value="2"/>
</dbReference>
<dbReference type="GO" id="GO:0003677">
    <property type="term" value="F:DNA binding"/>
    <property type="evidence" value="ECO:0007669"/>
    <property type="project" value="UniProtKB-KW"/>
</dbReference>
<evidence type="ECO:0000256" key="3">
    <source>
        <dbReference type="ARBA" id="ARBA00023125"/>
    </source>
</evidence>
<organism evidence="6 7">
    <name type="scientific">Maritalea myrionectae</name>
    <dbReference type="NCBI Taxonomy" id="454601"/>
    <lineage>
        <taxon>Bacteria</taxon>
        <taxon>Pseudomonadati</taxon>
        <taxon>Pseudomonadota</taxon>
        <taxon>Alphaproteobacteria</taxon>
        <taxon>Hyphomicrobiales</taxon>
        <taxon>Devosiaceae</taxon>
        <taxon>Maritalea</taxon>
    </lineage>
</organism>
<dbReference type="Gene3D" id="1.10.10.10">
    <property type="entry name" value="Winged helix-like DNA-binding domain superfamily/Winged helix DNA-binding domain"/>
    <property type="match status" value="1"/>
</dbReference>
<dbReference type="SUPFAM" id="SSF53850">
    <property type="entry name" value="Periplasmic binding protein-like II"/>
    <property type="match status" value="1"/>
</dbReference>
<dbReference type="InterPro" id="IPR036388">
    <property type="entry name" value="WH-like_DNA-bd_sf"/>
</dbReference>
<evidence type="ECO:0000259" key="5">
    <source>
        <dbReference type="PROSITE" id="PS50931"/>
    </source>
</evidence>
<dbReference type="InterPro" id="IPR000847">
    <property type="entry name" value="LysR_HTH_N"/>
</dbReference>
<dbReference type="FunFam" id="1.10.10.10:FF:000001">
    <property type="entry name" value="LysR family transcriptional regulator"/>
    <property type="match status" value="1"/>
</dbReference>
<dbReference type="InterPro" id="IPR005119">
    <property type="entry name" value="LysR_subst-bd"/>
</dbReference>
<keyword evidence="4" id="KW-0804">Transcription</keyword>
<evidence type="ECO:0000256" key="4">
    <source>
        <dbReference type="ARBA" id="ARBA00023163"/>
    </source>
</evidence>
<gene>
    <name evidence="6" type="ORF">MXMO3_02780</name>
</gene>
<protein>
    <submittedName>
        <fullName evidence="6">Putative transcriptional regulator</fullName>
    </submittedName>
</protein>
<keyword evidence="3" id="KW-0238">DNA-binding</keyword>
<dbReference type="SUPFAM" id="SSF46785">
    <property type="entry name" value="Winged helix' DNA-binding domain"/>
    <property type="match status" value="1"/>
</dbReference>
<accession>A0A2R4MGW4</accession>
<comment type="similarity">
    <text evidence="1">Belongs to the LysR transcriptional regulatory family.</text>
</comment>
<dbReference type="InterPro" id="IPR050176">
    <property type="entry name" value="LTTR"/>
</dbReference>
<name>A0A2R4MGW4_9HYPH</name>
<dbReference type="PANTHER" id="PTHR30579:SF7">
    <property type="entry name" value="HTH-TYPE TRANSCRIPTIONAL REGULATOR LRHA-RELATED"/>
    <property type="match status" value="1"/>
</dbReference>
<evidence type="ECO:0000256" key="2">
    <source>
        <dbReference type="ARBA" id="ARBA00023015"/>
    </source>
</evidence>
<evidence type="ECO:0000313" key="7">
    <source>
        <dbReference type="Proteomes" id="UP000258927"/>
    </source>
</evidence>
<dbReference type="AlphaFoldDB" id="A0A2R4MGW4"/>
<dbReference type="Proteomes" id="UP000258927">
    <property type="component" value="Chromosome"/>
</dbReference>
<dbReference type="STRING" id="1122213.GCA_000423365_00415"/>
<proteinExistence type="inferred from homology"/>
<dbReference type="PROSITE" id="PS50931">
    <property type="entry name" value="HTH_LYSR"/>
    <property type="match status" value="1"/>
</dbReference>
<dbReference type="EMBL" id="CP021330">
    <property type="protein sequence ID" value="AVX05291.1"/>
    <property type="molecule type" value="Genomic_DNA"/>
</dbReference>
<dbReference type="KEGG" id="mmyr:MXMO3_02780"/>
<keyword evidence="2" id="KW-0805">Transcription regulation</keyword>
<dbReference type="RefSeq" id="WP_027833646.1">
    <property type="nucleotide sequence ID" value="NZ_CP021330.1"/>
</dbReference>
<feature type="domain" description="HTH lysR-type" evidence="5">
    <location>
        <begin position="5"/>
        <end position="62"/>
    </location>
</feature>
<sequence>MANPLDLDQLRTFAVIADCGSFTEAARRVFKTQSAVSMQIKRLEERLGENLLVRDGRSISLTRAGDALYHHARRMLEINAEVEDLFSSDVLSGTIRIGIPDDYAVKVLPILLSSFQQTHPKILVDVKCKSSEELILDLQQGDYDLIVFTQGTSHETGELLRTEPLSWVIGPGSDAHLQDPLPIACGNKQCCWRTNAEMALRDASINYRVAYTSSNATAITSAVMAGLAVGVLAESSITPEMRKLGLKDGLPPLKAADIAIRRAANAYGGIYSALVAHIKSELDQAMEDAA</sequence>
<dbReference type="PANTHER" id="PTHR30579">
    <property type="entry name" value="TRANSCRIPTIONAL REGULATOR"/>
    <property type="match status" value="1"/>
</dbReference>
<dbReference type="Pfam" id="PF00126">
    <property type="entry name" value="HTH_1"/>
    <property type="match status" value="1"/>
</dbReference>
<dbReference type="Pfam" id="PF03466">
    <property type="entry name" value="LysR_substrate"/>
    <property type="match status" value="1"/>
</dbReference>
<reference evidence="6 7" key="1">
    <citation type="submission" date="2017-05" db="EMBL/GenBank/DDBJ databases">
        <title>Genome Analysis of Maritalea myrionectae HL2708#5.</title>
        <authorList>
            <consortium name="Cotde Inc.-PKNU"/>
            <person name="Jang D."/>
            <person name="Oh H.-M."/>
        </authorList>
    </citation>
    <scope>NUCLEOTIDE SEQUENCE [LARGE SCALE GENOMIC DNA]</scope>
    <source>
        <strain evidence="6 7">HL2708#5</strain>
    </source>
</reference>
<dbReference type="InterPro" id="IPR036390">
    <property type="entry name" value="WH_DNA-bd_sf"/>
</dbReference>